<keyword evidence="1" id="KW-0812">Transmembrane</keyword>
<name>A0A8D8HYK6_CULPI</name>
<feature type="transmembrane region" description="Helical" evidence="1">
    <location>
        <begin position="79"/>
        <end position="99"/>
    </location>
</feature>
<protein>
    <submittedName>
        <fullName evidence="2">(northern house mosquito) hypothetical protein</fullName>
    </submittedName>
</protein>
<organism evidence="2">
    <name type="scientific">Culex pipiens</name>
    <name type="common">House mosquito</name>
    <dbReference type="NCBI Taxonomy" id="7175"/>
    <lineage>
        <taxon>Eukaryota</taxon>
        <taxon>Metazoa</taxon>
        <taxon>Ecdysozoa</taxon>
        <taxon>Arthropoda</taxon>
        <taxon>Hexapoda</taxon>
        <taxon>Insecta</taxon>
        <taxon>Pterygota</taxon>
        <taxon>Neoptera</taxon>
        <taxon>Endopterygota</taxon>
        <taxon>Diptera</taxon>
        <taxon>Nematocera</taxon>
        <taxon>Culicoidea</taxon>
        <taxon>Culicidae</taxon>
        <taxon>Culicinae</taxon>
        <taxon>Culicini</taxon>
        <taxon>Culex</taxon>
        <taxon>Culex</taxon>
    </lineage>
</organism>
<evidence type="ECO:0000256" key="1">
    <source>
        <dbReference type="SAM" id="Phobius"/>
    </source>
</evidence>
<sequence length="103" mass="11746">MIIANKNLKRRCVGVYACDLIIYLHECVSVSVKLVNVFGSIVNVLIRNVTRSFVFLLRLTPIALSLYRSLSLSKFVSMVQLHFVFFFCLIVVCSNHVPIRLNV</sequence>
<feature type="transmembrane region" description="Helical" evidence="1">
    <location>
        <begin position="12"/>
        <end position="32"/>
    </location>
</feature>
<reference evidence="2" key="1">
    <citation type="submission" date="2021-05" db="EMBL/GenBank/DDBJ databases">
        <authorList>
            <person name="Alioto T."/>
            <person name="Alioto T."/>
            <person name="Gomez Garrido J."/>
        </authorList>
    </citation>
    <scope>NUCLEOTIDE SEQUENCE</scope>
</reference>
<dbReference type="EMBL" id="HBUE01332864">
    <property type="protein sequence ID" value="CAG6594392.1"/>
    <property type="molecule type" value="Transcribed_RNA"/>
</dbReference>
<keyword evidence="1" id="KW-1133">Transmembrane helix</keyword>
<keyword evidence="1" id="KW-0472">Membrane</keyword>
<dbReference type="EMBL" id="HBUE01226134">
    <property type="protein sequence ID" value="CAG6542307.1"/>
    <property type="molecule type" value="Transcribed_RNA"/>
</dbReference>
<dbReference type="AlphaFoldDB" id="A0A8D8HYK6"/>
<accession>A0A8D8HYK6</accession>
<evidence type="ECO:0000313" key="2">
    <source>
        <dbReference type="EMBL" id="CAG6542307.1"/>
    </source>
</evidence>
<proteinExistence type="predicted"/>